<comment type="caution">
    <text evidence="7">The sequence shown here is derived from an EMBL/GenBank/DDBJ whole genome shotgun (WGS) entry which is preliminary data.</text>
</comment>
<feature type="transmembrane region" description="Helical" evidence="6">
    <location>
        <begin position="80"/>
        <end position="100"/>
    </location>
</feature>
<evidence type="ECO:0000256" key="4">
    <source>
        <dbReference type="ARBA" id="ARBA00022989"/>
    </source>
</evidence>
<keyword evidence="8" id="KW-1185">Reference proteome</keyword>
<feature type="transmembrane region" description="Helical" evidence="6">
    <location>
        <begin position="329"/>
        <end position="348"/>
    </location>
</feature>
<keyword evidence="2" id="KW-1003">Cell membrane</keyword>
<feature type="transmembrane region" description="Helical" evidence="6">
    <location>
        <begin position="177"/>
        <end position="197"/>
    </location>
</feature>
<dbReference type="PANTHER" id="PTHR30250">
    <property type="entry name" value="PST FAMILY PREDICTED COLANIC ACID TRANSPORTER"/>
    <property type="match status" value="1"/>
</dbReference>
<name>A0A4R6TNM3_9FLAO</name>
<feature type="transmembrane region" description="Helical" evidence="6">
    <location>
        <begin position="217"/>
        <end position="235"/>
    </location>
</feature>
<evidence type="ECO:0000256" key="6">
    <source>
        <dbReference type="SAM" id="Phobius"/>
    </source>
</evidence>
<protein>
    <submittedName>
        <fullName evidence="7">O-antigen/teichoic acid export membrane protein</fullName>
    </submittedName>
</protein>
<evidence type="ECO:0000256" key="3">
    <source>
        <dbReference type="ARBA" id="ARBA00022692"/>
    </source>
</evidence>
<evidence type="ECO:0000256" key="5">
    <source>
        <dbReference type="ARBA" id="ARBA00023136"/>
    </source>
</evidence>
<keyword evidence="4 6" id="KW-1133">Transmembrane helix</keyword>
<feature type="transmembrane region" description="Helical" evidence="6">
    <location>
        <begin position="360"/>
        <end position="382"/>
    </location>
</feature>
<dbReference type="EMBL" id="SNYI01000002">
    <property type="protein sequence ID" value="TDQ31528.1"/>
    <property type="molecule type" value="Genomic_DNA"/>
</dbReference>
<evidence type="ECO:0000313" key="7">
    <source>
        <dbReference type="EMBL" id="TDQ31528.1"/>
    </source>
</evidence>
<evidence type="ECO:0000256" key="1">
    <source>
        <dbReference type="ARBA" id="ARBA00004651"/>
    </source>
</evidence>
<feature type="transmembrane region" description="Helical" evidence="6">
    <location>
        <begin position="300"/>
        <end position="317"/>
    </location>
</feature>
<feature type="transmembrane region" description="Helical" evidence="6">
    <location>
        <begin position="251"/>
        <end position="268"/>
    </location>
</feature>
<feature type="transmembrane region" description="Helical" evidence="6">
    <location>
        <begin position="152"/>
        <end position="171"/>
    </location>
</feature>
<dbReference type="InterPro" id="IPR002797">
    <property type="entry name" value="Polysacc_synth"/>
</dbReference>
<gene>
    <name evidence="7" type="ORF">CLV82_2236</name>
</gene>
<feature type="transmembrane region" description="Helical" evidence="6">
    <location>
        <begin position="426"/>
        <end position="444"/>
    </location>
</feature>
<evidence type="ECO:0000256" key="2">
    <source>
        <dbReference type="ARBA" id="ARBA00022475"/>
    </source>
</evidence>
<dbReference type="PANTHER" id="PTHR30250:SF11">
    <property type="entry name" value="O-ANTIGEN TRANSPORTER-RELATED"/>
    <property type="match status" value="1"/>
</dbReference>
<dbReference type="InterPro" id="IPR050833">
    <property type="entry name" value="Poly_Biosynth_Transport"/>
</dbReference>
<dbReference type="GO" id="GO:0005886">
    <property type="term" value="C:plasma membrane"/>
    <property type="evidence" value="ECO:0007669"/>
    <property type="project" value="UniProtKB-SubCell"/>
</dbReference>
<keyword evidence="3 6" id="KW-0812">Transmembrane</keyword>
<feature type="transmembrane region" description="Helical" evidence="6">
    <location>
        <begin position="450"/>
        <end position="470"/>
    </location>
</feature>
<proteinExistence type="predicted"/>
<dbReference type="OrthoDB" id="88014at2"/>
<feature type="transmembrane region" description="Helical" evidence="6">
    <location>
        <begin position="388"/>
        <end position="405"/>
    </location>
</feature>
<dbReference type="RefSeq" id="WP_133644343.1">
    <property type="nucleotide sequence ID" value="NZ_SNYI01000002.1"/>
</dbReference>
<reference evidence="7 8" key="1">
    <citation type="submission" date="2019-03" db="EMBL/GenBank/DDBJ databases">
        <title>Genomic Encyclopedia of Archaeal and Bacterial Type Strains, Phase II (KMG-II): from individual species to whole genera.</title>
        <authorList>
            <person name="Goeker M."/>
        </authorList>
    </citation>
    <scope>NUCLEOTIDE SEQUENCE [LARGE SCALE GENOMIC DNA]</scope>
    <source>
        <strain evidence="7 8">DSM 18435</strain>
    </source>
</reference>
<keyword evidence="5 6" id="KW-0472">Membrane</keyword>
<sequence>MGIVFKQSLSNTITTYLGFGIGAINTLFLYTRFLTDEYYGLVGVILSTSAILMPLLAFGVPNTLVKYYSGFKQGEELQGFLGMMLLLPLGMILPIALLSFAANEAIGAFLSRENPIVAGYVWHIFLVGMAMAYFEVFYAWARVHMRTVTGNFMKEVFVRAGVSILLFLVYLDYISVQLFLDLLVALYLFRTLLMTLYAYRLKRPSFSFRWPGNSKAILTYSLLIILGGSAAVILLELDRFMINQFIPIENVAYYSVAVFIATVIAVPSRAMHQVTYPLTAELLNKQDTAGLKELYHKSSVTLLVVSGLLFLLIILNLEDLYLLLPESYRGGFIVVFLVGLAKVYDALLGNNNSILFNSEYYRAVLVMGVFLALLTIVLNLWFIPLLGINGAALATFLSISVYNTAKMWYVKVKFGIHPLGGDTYKIFLVIVALGLLFFWLPLPFHPILNMMLKSILLVLLYGGLIIRFRLSPEITEGLRWLLRLGRKS</sequence>
<feature type="transmembrane region" description="Helical" evidence="6">
    <location>
        <begin position="12"/>
        <end position="32"/>
    </location>
</feature>
<comment type="subcellular location">
    <subcellularLocation>
        <location evidence="1">Cell membrane</location>
        <topology evidence="1">Multi-pass membrane protein</topology>
    </subcellularLocation>
</comment>
<dbReference type="AlphaFoldDB" id="A0A4R6TNM3"/>
<feature type="transmembrane region" description="Helical" evidence="6">
    <location>
        <begin position="120"/>
        <end position="140"/>
    </location>
</feature>
<dbReference type="Pfam" id="PF01943">
    <property type="entry name" value="Polysacc_synt"/>
    <property type="match status" value="1"/>
</dbReference>
<feature type="transmembrane region" description="Helical" evidence="6">
    <location>
        <begin position="38"/>
        <end position="60"/>
    </location>
</feature>
<dbReference type="Proteomes" id="UP000295468">
    <property type="component" value="Unassembled WGS sequence"/>
</dbReference>
<accession>A0A4R6TNM3</accession>
<evidence type="ECO:0000313" key="8">
    <source>
        <dbReference type="Proteomes" id="UP000295468"/>
    </source>
</evidence>
<organism evidence="7 8">
    <name type="scientific">Zeaxanthinibacter enoshimensis</name>
    <dbReference type="NCBI Taxonomy" id="392009"/>
    <lineage>
        <taxon>Bacteria</taxon>
        <taxon>Pseudomonadati</taxon>
        <taxon>Bacteroidota</taxon>
        <taxon>Flavobacteriia</taxon>
        <taxon>Flavobacteriales</taxon>
        <taxon>Flavobacteriaceae</taxon>
        <taxon>Zeaxanthinibacter</taxon>
    </lineage>
</organism>